<reference evidence="3 4" key="1">
    <citation type="submission" date="2024-01" db="EMBL/GenBank/DDBJ databases">
        <title>Comparative genomics of Cryptococcus and Kwoniella reveals pathogenesis evolution and contrasting modes of karyotype evolution via chromosome fusion or intercentromeric recombination.</title>
        <authorList>
            <person name="Coelho M.A."/>
            <person name="David-Palma M."/>
            <person name="Shea T."/>
            <person name="Bowers K."/>
            <person name="McGinley-Smith S."/>
            <person name="Mohammad A.W."/>
            <person name="Gnirke A."/>
            <person name="Yurkov A.M."/>
            <person name="Nowrousian M."/>
            <person name="Sun S."/>
            <person name="Cuomo C.A."/>
            <person name="Heitman J."/>
        </authorList>
    </citation>
    <scope>NUCLEOTIDE SEQUENCE [LARGE SCALE GENOMIC DNA]</scope>
    <source>
        <strain evidence="3 4">CBS 6074</strain>
    </source>
</reference>
<evidence type="ECO:0000256" key="2">
    <source>
        <dbReference type="SAM" id="Phobius"/>
    </source>
</evidence>
<gene>
    <name evidence="3" type="ORF">L201_007409</name>
</gene>
<dbReference type="RefSeq" id="XP_066079213.1">
    <property type="nucleotide sequence ID" value="XM_066223116.1"/>
</dbReference>
<sequence length="332" mass="38175">MATTTPNDQPLFGGPLTSTTPTQTLHTTSSDTRGLFPTQTRQSNNDNNNKAGSPNVYYLVFLGILVVLLVLAGCLALRAIRMRRRYRTATQIALSRGDPLPVFPNSGTLDNYWGITAFDRLSGFQNDQNQRRREREADKAKLKLKPRIYDNLVYNYKDAKSGDYDDDRGNVLNSIEPISLQSLLPMSTTNVNTPHSSNPYSPYFQNPNEQTSARPLFGFHRQRSPPVNLSHQQYQQQQQQPEMKESDRALIPNEPIQMGVIIRMPTEVDNKQKQKSEWDDEEEVGWELGMELGIWQGHIYDPQHNQRTNYQEQDAEQRKLRESIETDDEIYR</sequence>
<name>A0AAX4K4B7_9TREE</name>
<evidence type="ECO:0000313" key="4">
    <source>
        <dbReference type="Proteomes" id="UP001355207"/>
    </source>
</evidence>
<keyword evidence="2" id="KW-0472">Membrane</keyword>
<feature type="transmembrane region" description="Helical" evidence="2">
    <location>
        <begin position="56"/>
        <end position="77"/>
    </location>
</feature>
<keyword evidence="4" id="KW-1185">Reference proteome</keyword>
<proteinExistence type="predicted"/>
<evidence type="ECO:0000256" key="1">
    <source>
        <dbReference type="SAM" id="MobiDB-lite"/>
    </source>
</evidence>
<feature type="compositionally biased region" description="Basic and acidic residues" evidence="1">
    <location>
        <begin position="315"/>
        <end position="332"/>
    </location>
</feature>
<dbReference type="Proteomes" id="UP001355207">
    <property type="component" value="Chromosome 10"/>
</dbReference>
<feature type="region of interest" description="Disordered" evidence="1">
    <location>
        <begin position="305"/>
        <end position="332"/>
    </location>
</feature>
<feature type="compositionally biased region" description="Low complexity" evidence="1">
    <location>
        <begin position="17"/>
        <end position="32"/>
    </location>
</feature>
<feature type="region of interest" description="Disordered" evidence="1">
    <location>
        <begin position="1"/>
        <end position="49"/>
    </location>
</feature>
<keyword evidence="2" id="KW-0812">Transmembrane</keyword>
<evidence type="ECO:0000313" key="3">
    <source>
        <dbReference type="EMBL" id="WWC92451.1"/>
    </source>
</evidence>
<dbReference type="EMBL" id="CP144107">
    <property type="protein sequence ID" value="WWC92451.1"/>
    <property type="molecule type" value="Genomic_DNA"/>
</dbReference>
<dbReference type="AlphaFoldDB" id="A0AAX4K4B7"/>
<feature type="compositionally biased region" description="Polar residues" evidence="1">
    <location>
        <begin position="37"/>
        <end position="49"/>
    </location>
</feature>
<accession>A0AAX4K4B7</accession>
<organism evidence="3 4">
    <name type="scientific">Kwoniella dendrophila CBS 6074</name>
    <dbReference type="NCBI Taxonomy" id="1295534"/>
    <lineage>
        <taxon>Eukaryota</taxon>
        <taxon>Fungi</taxon>
        <taxon>Dikarya</taxon>
        <taxon>Basidiomycota</taxon>
        <taxon>Agaricomycotina</taxon>
        <taxon>Tremellomycetes</taxon>
        <taxon>Tremellales</taxon>
        <taxon>Cryptococcaceae</taxon>
        <taxon>Kwoniella</taxon>
    </lineage>
</organism>
<dbReference type="GeneID" id="91098078"/>
<protein>
    <submittedName>
        <fullName evidence="3">Uncharacterized protein</fullName>
    </submittedName>
</protein>
<keyword evidence="2" id="KW-1133">Transmembrane helix</keyword>